<name>A0A5C6AM09_9BACT</name>
<sequence length="193" mass="21116">MPGLDRSELVSELSTRSAADIRTVDAVLNALAQVAIETIAEGVLLPGIGELKLSQSPEREIRIPTGQTVIQPGRPELAFEPDSWIRSVLLGNVSVVDSPREPVPPKSLPELRLNPYSDTERAEPSTATSKTKIGGAPDWIQLPEVPTCCGQQMYFYGQFDSSIGEPYDLVDAGMLYVFVCEHCSRPHASIQYY</sequence>
<dbReference type="InterPro" id="IPR000119">
    <property type="entry name" value="Hist_DNA-bd"/>
</dbReference>
<dbReference type="Gene3D" id="2.30.320.10">
    <property type="entry name" value="YwqG-like"/>
    <property type="match status" value="1"/>
</dbReference>
<accession>A0A5C6AM09</accession>
<dbReference type="GO" id="GO:0030527">
    <property type="term" value="F:structural constituent of chromatin"/>
    <property type="evidence" value="ECO:0007669"/>
    <property type="project" value="InterPro"/>
</dbReference>
<evidence type="ECO:0000256" key="3">
    <source>
        <dbReference type="SAM" id="MobiDB-lite"/>
    </source>
</evidence>
<evidence type="ECO:0000313" key="4">
    <source>
        <dbReference type="EMBL" id="TWU01093.1"/>
    </source>
</evidence>
<dbReference type="SUPFAM" id="SSF47729">
    <property type="entry name" value="IHF-like DNA-binding proteins"/>
    <property type="match status" value="1"/>
</dbReference>
<keyword evidence="5" id="KW-1185">Reference proteome</keyword>
<dbReference type="Pfam" id="PF00216">
    <property type="entry name" value="Bac_DNA_binding"/>
    <property type="match status" value="1"/>
</dbReference>
<dbReference type="GO" id="GO:0003677">
    <property type="term" value="F:DNA binding"/>
    <property type="evidence" value="ECO:0007669"/>
    <property type="project" value="UniProtKB-KW"/>
</dbReference>
<dbReference type="EMBL" id="SJPN01000005">
    <property type="protein sequence ID" value="TWU01093.1"/>
    <property type="molecule type" value="Genomic_DNA"/>
</dbReference>
<comment type="caution">
    <text evidence="4">The sequence shown here is derived from an EMBL/GenBank/DDBJ whole genome shotgun (WGS) entry which is preliminary data.</text>
</comment>
<proteinExistence type="inferred from homology"/>
<comment type="similarity">
    <text evidence="1">Belongs to the bacterial histone-like protein family.</text>
</comment>
<dbReference type="RefSeq" id="WP_146521583.1">
    <property type="nucleotide sequence ID" value="NZ_CP151726.1"/>
</dbReference>
<dbReference type="AlphaFoldDB" id="A0A5C6AM09"/>
<evidence type="ECO:0008006" key="6">
    <source>
        <dbReference type="Google" id="ProtNLM"/>
    </source>
</evidence>
<keyword evidence="2" id="KW-0238">DNA-binding</keyword>
<dbReference type="CDD" id="cd00591">
    <property type="entry name" value="HU_IHF"/>
    <property type="match status" value="1"/>
</dbReference>
<dbReference type="InterPro" id="IPR010992">
    <property type="entry name" value="IHF-like_DNA-bd_dom_sf"/>
</dbReference>
<dbReference type="OrthoDB" id="282855at2"/>
<evidence type="ECO:0000313" key="5">
    <source>
        <dbReference type="Proteomes" id="UP000320176"/>
    </source>
</evidence>
<organism evidence="4 5">
    <name type="scientific">Stieleria varia</name>
    <dbReference type="NCBI Taxonomy" id="2528005"/>
    <lineage>
        <taxon>Bacteria</taxon>
        <taxon>Pseudomonadati</taxon>
        <taxon>Planctomycetota</taxon>
        <taxon>Planctomycetia</taxon>
        <taxon>Pirellulales</taxon>
        <taxon>Pirellulaceae</taxon>
        <taxon>Stieleria</taxon>
    </lineage>
</organism>
<evidence type="ECO:0000256" key="1">
    <source>
        <dbReference type="ARBA" id="ARBA00010529"/>
    </source>
</evidence>
<evidence type="ECO:0000256" key="2">
    <source>
        <dbReference type="ARBA" id="ARBA00023125"/>
    </source>
</evidence>
<feature type="region of interest" description="Disordered" evidence="3">
    <location>
        <begin position="99"/>
        <end position="133"/>
    </location>
</feature>
<protein>
    <recommendedName>
        <fullName evidence="6">Bacterial DNA-binding protein</fullName>
    </recommendedName>
</protein>
<gene>
    <name evidence="4" type="ORF">Pla52n_44650</name>
</gene>
<reference evidence="4 5" key="1">
    <citation type="submission" date="2019-02" db="EMBL/GenBank/DDBJ databases">
        <title>Deep-cultivation of Planctomycetes and their phenomic and genomic characterization uncovers novel biology.</title>
        <authorList>
            <person name="Wiegand S."/>
            <person name="Jogler M."/>
            <person name="Boedeker C."/>
            <person name="Pinto D."/>
            <person name="Vollmers J."/>
            <person name="Rivas-Marin E."/>
            <person name="Kohn T."/>
            <person name="Peeters S.H."/>
            <person name="Heuer A."/>
            <person name="Rast P."/>
            <person name="Oberbeckmann S."/>
            <person name="Bunk B."/>
            <person name="Jeske O."/>
            <person name="Meyerdierks A."/>
            <person name="Storesund J.E."/>
            <person name="Kallscheuer N."/>
            <person name="Luecker S."/>
            <person name="Lage O.M."/>
            <person name="Pohl T."/>
            <person name="Merkel B.J."/>
            <person name="Hornburger P."/>
            <person name="Mueller R.-W."/>
            <person name="Bruemmer F."/>
            <person name="Labrenz M."/>
            <person name="Spormann A.M."/>
            <person name="Op Den Camp H."/>
            <person name="Overmann J."/>
            <person name="Amann R."/>
            <person name="Jetten M.S.M."/>
            <person name="Mascher T."/>
            <person name="Medema M.H."/>
            <person name="Devos D.P."/>
            <person name="Kaster A.-K."/>
            <person name="Ovreas L."/>
            <person name="Rohde M."/>
            <person name="Galperin M.Y."/>
            <person name="Jogler C."/>
        </authorList>
    </citation>
    <scope>NUCLEOTIDE SEQUENCE [LARGE SCALE GENOMIC DNA]</scope>
    <source>
        <strain evidence="4 5">Pla52n</strain>
    </source>
</reference>
<dbReference type="Gene3D" id="4.10.520.10">
    <property type="entry name" value="IHF-like DNA-binding proteins"/>
    <property type="match status" value="1"/>
</dbReference>
<dbReference type="Proteomes" id="UP000320176">
    <property type="component" value="Unassembled WGS sequence"/>
</dbReference>